<feature type="compositionally biased region" description="Acidic residues" evidence="1">
    <location>
        <begin position="345"/>
        <end position="376"/>
    </location>
</feature>
<dbReference type="SUPFAM" id="SSF52540">
    <property type="entry name" value="P-loop containing nucleoside triphosphate hydrolases"/>
    <property type="match status" value="1"/>
</dbReference>
<dbReference type="PANTHER" id="PTHR43603:SF1">
    <property type="entry name" value="ZINC-REGULATED GTPASE METALLOPROTEIN ACTIVATOR 1"/>
    <property type="match status" value="1"/>
</dbReference>
<feature type="region of interest" description="Disordered" evidence="1">
    <location>
        <begin position="342"/>
        <end position="386"/>
    </location>
</feature>
<dbReference type="PANTHER" id="PTHR43603">
    <property type="entry name" value="COBW DOMAIN-CONTAINING PROTEIN DDB_G0274527"/>
    <property type="match status" value="1"/>
</dbReference>
<dbReference type="STRING" id="4999.A0A1Y1UCU0"/>
<comment type="caution">
    <text evidence="3">The sequence shown here is derived from an EMBL/GenBank/DDBJ whole genome shotgun (WGS) entry which is preliminary data.</text>
</comment>
<protein>
    <submittedName>
        <fullName evidence="3">Putative cobalamin synthesis protein</fullName>
    </submittedName>
</protein>
<dbReference type="InterPro" id="IPR027417">
    <property type="entry name" value="P-loop_NTPase"/>
</dbReference>
<dbReference type="CDD" id="cd03112">
    <property type="entry name" value="CobW-like"/>
    <property type="match status" value="1"/>
</dbReference>
<dbReference type="GeneID" id="33558001"/>
<accession>A0A1Y1UCU0</accession>
<name>A0A1Y1UCU0_9TREE</name>
<dbReference type="Gene3D" id="3.40.50.300">
    <property type="entry name" value="P-loop containing nucleotide triphosphate hydrolases"/>
    <property type="match status" value="1"/>
</dbReference>
<evidence type="ECO:0000313" key="4">
    <source>
        <dbReference type="Proteomes" id="UP000193218"/>
    </source>
</evidence>
<gene>
    <name evidence="3" type="ORF">BD324DRAFT_629297</name>
</gene>
<feature type="domain" description="CobW C-terminal" evidence="2">
    <location>
        <begin position="314"/>
        <end position="510"/>
    </location>
</feature>
<reference evidence="3 4" key="1">
    <citation type="submission" date="2017-03" db="EMBL/GenBank/DDBJ databases">
        <title>Widespread Adenine N6-methylation of Active Genes in Fungi.</title>
        <authorList>
            <consortium name="DOE Joint Genome Institute"/>
            <person name="Mondo S.J."/>
            <person name="Dannebaum R.O."/>
            <person name="Kuo R.C."/>
            <person name="Louie K.B."/>
            <person name="Bewick A.J."/>
            <person name="Labutti K."/>
            <person name="Haridas S."/>
            <person name="Kuo A."/>
            <person name="Salamov A."/>
            <person name="Ahrendt S.R."/>
            <person name="Lau R."/>
            <person name="Bowen B.P."/>
            <person name="Lipzen A."/>
            <person name="Sullivan W."/>
            <person name="Andreopoulos W.B."/>
            <person name="Clum A."/>
            <person name="Lindquist E."/>
            <person name="Daum C."/>
            <person name="Northen T.R."/>
            <person name="Ramamoorthy G."/>
            <person name="Schmitz R.J."/>
            <person name="Gryganskyi A."/>
            <person name="Culley D."/>
            <person name="Magnuson J."/>
            <person name="James T.Y."/>
            <person name="O'Malley M.A."/>
            <person name="Stajich J.E."/>
            <person name="Spatafora J.W."/>
            <person name="Visel A."/>
            <person name="Grigoriev I.V."/>
        </authorList>
    </citation>
    <scope>NUCLEOTIDE SEQUENCE [LARGE SCALE GENOMIC DNA]</scope>
    <source>
        <strain evidence="3 4">NRRL Y-17943</strain>
    </source>
</reference>
<dbReference type="Pfam" id="PF07683">
    <property type="entry name" value="CobW_C"/>
    <property type="match status" value="1"/>
</dbReference>
<evidence type="ECO:0000259" key="2">
    <source>
        <dbReference type="SMART" id="SM00833"/>
    </source>
</evidence>
<organism evidence="3 4">
    <name type="scientific">Kockovaella imperatae</name>
    <dbReference type="NCBI Taxonomy" id="4999"/>
    <lineage>
        <taxon>Eukaryota</taxon>
        <taxon>Fungi</taxon>
        <taxon>Dikarya</taxon>
        <taxon>Basidiomycota</taxon>
        <taxon>Agaricomycotina</taxon>
        <taxon>Tremellomycetes</taxon>
        <taxon>Tremellales</taxon>
        <taxon>Cuniculitremaceae</taxon>
        <taxon>Kockovaella</taxon>
    </lineage>
</organism>
<dbReference type="AlphaFoldDB" id="A0A1Y1UCU0"/>
<feature type="region of interest" description="Disordered" evidence="1">
    <location>
        <begin position="547"/>
        <end position="572"/>
    </location>
</feature>
<dbReference type="InterPro" id="IPR011629">
    <property type="entry name" value="CobW-like_C"/>
</dbReference>
<dbReference type="InterPro" id="IPR003495">
    <property type="entry name" value="CobW/HypB/UreG_nucleotide-bd"/>
</dbReference>
<feature type="compositionally biased region" description="Basic and acidic residues" evidence="1">
    <location>
        <begin position="377"/>
        <end position="386"/>
    </location>
</feature>
<dbReference type="Pfam" id="PF02492">
    <property type="entry name" value="cobW"/>
    <property type="match status" value="2"/>
</dbReference>
<dbReference type="OrthoDB" id="272672at2759"/>
<dbReference type="InterPro" id="IPR051927">
    <property type="entry name" value="Zn_Chap_cDPG_Synth"/>
</dbReference>
<dbReference type="Proteomes" id="UP000193218">
    <property type="component" value="Unassembled WGS sequence"/>
</dbReference>
<dbReference type="InParanoid" id="A0A1Y1UCU0"/>
<keyword evidence="4" id="KW-1185">Reference proteome</keyword>
<sequence>MSPVATDIAKDTRLPVTLLSGFLGSGKTTLLSNILKSKDHGLKCAVIVNDMGALNIDAALVKNHKLTRTDEKVVQMQNGCICCTLRADLLEEVATLAEQGAFDYLLIESSGISEPIQVAETFTTEFAESIDPTTSVQEIAEALVDDKEPDATPESKMKLAKLIADGGLSKVARLDTCVSVVDCTTFFGDFDTTDFLTDRHEDVDPEDERNITDLLTDQIEFANVILLNKTDAVPSKEVNNVEALVRKLNPDARIFRTQYSSVPLQEILNTGTFDFAKASFSAGWLQSLRDASEYVEKDGKKMMIPKPETEEYGISSFVFSARRPFHPKRLWEVLEDSFCILQGSPDEDDEDEDEDEDEIGGDADAEESHEDGDIEIDGDKDGPSVKDTKAQVRARLLEEKAKMNLPAKVESKRKSPLWKGVLRSKGFVWMATRPSVHGEWSQAGVMFTLTGGGPWMCEVPEDEWPTDSDEIKEQIRSDFEGEWGDRRQEIVFIGQSIDQTALVKALNDALLDDSEWRMWERTMKSRRPMEKKLERLYDLFDDGWEDWPDMAEDDDEHGHDHSHHVAKRQKSE</sequence>
<dbReference type="RefSeq" id="XP_021869989.1">
    <property type="nucleotide sequence ID" value="XM_022016192.1"/>
</dbReference>
<dbReference type="SMART" id="SM00833">
    <property type="entry name" value="CobW_C"/>
    <property type="match status" value="1"/>
</dbReference>
<feature type="compositionally biased region" description="Basic residues" evidence="1">
    <location>
        <begin position="560"/>
        <end position="572"/>
    </location>
</feature>
<dbReference type="EMBL" id="NBSH01000009">
    <property type="protein sequence ID" value="ORX35860.1"/>
    <property type="molecule type" value="Genomic_DNA"/>
</dbReference>
<dbReference type="SUPFAM" id="SSF90002">
    <property type="entry name" value="Hypothetical protein YjiA, C-terminal domain"/>
    <property type="match status" value="1"/>
</dbReference>
<evidence type="ECO:0000256" key="1">
    <source>
        <dbReference type="SAM" id="MobiDB-lite"/>
    </source>
</evidence>
<proteinExistence type="predicted"/>
<evidence type="ECO:0000313" key="3">
    <source>
        <dbReference type="EMBL" id="ORX35860.1"/>
    </source>
</evidence>